<dbReference type="eggNOG" id="KOG3627">
    <property type="taxonomic scope" value="Eukaryota"/>
</dbReference>
<dbReference type="Gene3D" id="2.40.10.10">
    <property type="entry name" value="Trypsin-like serine proteases"/>
    <property type="match status" value="1"/>
</dbReference>
<dbReference type="GO" id="GO:0006508">
    <property type="term" value="P:proteolysis"/>
    <property type="evidence" value="ECO:0007669"/>
    <property type="project" value="InterPro"/>
</dbReference>
<dbReference type="InterPro" id="IPR050430">
    <property type="entry name" value="Peptidase_S1"/>
</dbReference>
<dbReference type="PROSITE" id="PS50240">
    <property type="entry name" value="TRYPSIN_DOM"/>
    <property type="match status" value="1"/>
</dbReference>
<keyword evidence="5" id="KW-1185">Reference proteome</keyword>
<evidence type="ECO:0000259" key="3">
    <source>
        <dbReference type="PROSITE" id="PS50240"/>
    </source>
</evidence>
<reference evidence="5" key="1">
    <citation type="journal article" date="2010" name="Nat. Biotechnol.">
        <title>Draft genome sequence of the oilseed species Ricinus communis.</title>
        <authorList>
            <person name="Chan A.P."/>
            <person name="Crabtree J."/>
            <person name="Zhao Q."/>
            <person name="Lorenzi H."/>
            <person name="Orvis J."/>
            <person name="Puiu D."/>
            <person name="Melake-Berhan A."/>
            <person name="Jones K.M."/>
            <person name="Redman J."/>
            <person name="Chen G."/>
            <person name="Cahoon E.B."/>
            <person name="Gedil M."/>
            <person name="Stanke M."/>
            <person name="Haas B.J."/>
            <person name="Wortman J.R."/>
            <person name="Fraser-Liggett C.M."/>
            <person name="Ravel J."/>
            <person name="Rabinowicz P.D."/>
        </authorList>
    </citation>
    <scope>NUCLEOTIDE SEQUENCE [LARGE SCALE GENOMIC DNA]</scope>
    <source>
        <strain evidence="5">cv. Hale</strain>
    </source>
</reference>
<dbReference type="PRINTS" id="PR00722">
    <property type="entry name" value="CHYMOTRYPSIN"/>
</dbReference>
<gene>
    <name evidence="4" type="ORF">RCOM_1858150</name>
</gene>
<organism evidence="4 5">
    <name type="scientific">Ricinus communis</name>
    <name type="common">Castor bean</name>
    <dbReference type="NCBI Taxonomy" id="3988"/>
    <lineage>
        <taxon>Eukaryota</taxon>
        <taxon>Viridiplantae</taxon>
        <taxon>Streptophyta</taxon>
        <taxon>Embryophyta</taxon>
        <taxon>Tracheophyta</taxon>
        <taxon>Spermatophyta</taxon>
        <taxon>Magnoliopsida</taxon>
        <taxon>eudicotyledons</taxon>
        <taxon>Gunneridae</taxon>
        <taxon>Pentapetalae</taxon>
        <taxon>rosids</taxon>
        <taxon>fabids</taxon>
        <taxon>Malpighiales</taxon>
        <taxon>Euphorbiaceae</taxon>
        <taxon>Acalyphoideae</taxon>
        <taxon>Acalypheae</taxon>
        <taxon>Ricinus</taxon>
    </lineage>
</organism>
<dbReference type="InterPro" id="IPR001314">
    <property type="entry name" value="Peptidase_S1A"/>
</dbReference>
<name>B9TEG9_RICCO</name>
<dbReference type="EC" id="3.4.21.4" evidence="4"/>
<dbReference type="InterPro" id="IPR043504">
    <property type="entry name" value="Peptidase_S1_PA_chymotrypsin"/>
</dbReference>
<dbReference type="InterPro" id="IPR001254">
    <property type="entry name" value="Trypsin_dom"/>
</dbReference>
<dbReference type="EMBL" id="EQ979010">
    <property type="protein sequence ID" value="EEF25744.1"/>
    <property type="molecule type" value="Genomic_DNA"/>
</dbReference>
<sequence length="278" mass="29901">MAFHQYGVVYRNAVMSHLTPARLASLRAIGISLFAAAFLSAALLCTPHAVAQDNQATKANLGIIGGKTVSAGEYTFVVALRDKRDDRIFCTGQIVGDFWVLTAKHCIDGKIRPANAPFVVRTGRNMKEGKSIAVAAKNIFPNPALDVALLKLTTKITSASVSKIPIRVEEPPPLQSEFVAVGWGLMRATDIQGATVLQKLDSLEVTTCQIKYHICGKFPESGARTANGDSGGPAVYEQSGSLESFGVLSGINRKTPDRVDYVSSDAFYLWAIDTMQSH</sequence>
<evidence type="ECO:0000313" key="4">
    <source>
        <dbReference type="EMBL" id="EEF25744.1"/>
    </source>
</evidence>
<proteinExistence type="inferred from homology"/>
<dbReference type="SUPFAM" id="SSF50494">
    <property type="entry name" value="Trypsin-like serine proteases"/>
    <property type="match status" value="1"/>
</dbReference>
<dbReference type="Proteomes" id="UP000008311">
    <property type="component" value="Unassembled WGS sequence"/>
</dbReference>
<evidence type="ECO:0000256" key="2">
    <source>
        <dbReference type="ARBA" id="ARBA00023157"/>
    </source>
</evidence>
<dbReference type="GO" id="GO:0004252">
    <property type="term" value="F:serine-type endopeptidase activity"/>
    <property type="evidence" value="ECO:0000318"/>
    <property type="project" value="GO_Central"/>
</dbReference>
<dbReference type="AlphaFoldDB" id="B9TEG9"/>
<evidence type="ECO:0000256" key="1">
    <source>
        <dbReference type="ARBA" id="ARBA00007664"/>
    </source>
</evidence>
<feature type="domain" description="Peptidase S1" evidence="3">
    <location>
        <begin position="63"/>
        <end position="276"/>
    </location>
</feature>
<dbReference type="InterPro" id="IPR009003">
    <property type="entry name" value="Peptidase_S1_PA"/>
</dbReference>
<protein>
    <submittedName>
        <fullName evidence="4">Serine-type enodpeptidase, putative</fullName>
        <ecNumber evidence="4">3.4.21.4</ecNumber>
    </submittedName>
</protein>
<accession>B9TEG9</accession>
<comment type="similarity">
    <text evidence="1">Belongs to the peptidase S1 family.</text>
</comment>
<dbReference type="InParanoid" id="B9TEG9"/>
<dbReference type="PANTHER" id="PTHR24276">
    <property type="entry name" value="POLYSERASE-RELATED"/>
    <property type="match status" value="1"/>
</dbReference>
<dbReference type="PANTHER" id="PTHR24276:SF98">
    <property type="entry name" value="FI18310P1-RELATED"/>
    <property type="match status" value="1"/>
</dbReference>
<keyword evidence="2" id="KW-1015">Disulfide bond</keyword>
<keyword evidence="4" id="KW-0378">Hydrolase</keyword>
<dbReference type="SMART" id="SM00020">
    <property type="entry name" value="Tryp_SPc"/>
    <property type="match status" value="1"/>
</dbReference>
<dbReference type="Pfam" id="PF00089">
    <property type="entry name" value="Trypsin"/>
    <property type="match status" value="1"/>
</dbReference>
<evidence type="ECO:0000313" key="5">
    <source>
        <dbReference type="Proteomes" id="UP000008311"/>
    </source>
</evidence>